<comment type="caution">
    <text evidence="1">The sequence shown here is derived from an EMBL/GenBank/DDBJ whole genome shotgun (WGS) entry which is preliminary data.</text>
</comment>
<reference evidence="1" key="1">
    <citation type="journal article" date="2012" name="PLoS ONE">
        <title>Gene sets for utilization of primary and secondary nutrition supplies in the distal gut of endangered iberian lynx.</title>
        <authorList>
            <person name="Alcaide M."/>
            <person name="Messina E."/>
            <person name="Richter M."/>
            <person name="Bargiela R."/>
            <person name="Peplies J."/>
            <person name="Huws S.A."/>
            <person name="Newbold C.J."/>
            <person name="Golyshin P.N."/>
            <person name="Simon M.A."/>
            <person name="Lopez G."/>
            <person name="Yakimov M.M."/>
            <person name="Ferrer M."/>
        </authorList>
    </citation>
    <scope>NUCLEOTIDE SEQUENCE</scope>
</reference>
<dbReference type="EMBL" id="AMCI01005048">
    <property type="protein sequence ID" value="EJW96903.1"/>
    <property type="molecule type" value="Genomic_DNA"/>
</dbReference>
<organism evidence="1">
    <name type="scientific">gut metagenome</name>
    <dbReference type="NCBI Taxonomy" id="749906"/>
    <lineage>
        <taxon>unclassified sequences</taxon>
        <taxon>metagenomes</taxon>
        <taxon>organismal metagenomes</taxon>
    </lineage>
</organism>
<dbReference type="Gene3D" id="2.40.260.10">
    <property type="entry name" value="Sortase"/>
    <property type="match status" value="1"/>
</dbReference>
<protein>
    <submittedName>
        <fullName evidence="1">Uncharacterized protein</fullName>
    </submittedName>
</protein>
<dbReference type="InterPro" id="IPR023365">
    <property type="entry name" value="Sortase_dom-sf"/>
</dbReference>
<proteinExistence type="predicted"/>
<dbReference type="SUPFAM" id="SSF63817">
    <property type="entry name" value="Sortase"/>
    <property type="match status" value="1"/>
</dbReference>
<accession>J9FQY0</accession>
<gene>
    <name evidence="1" type="ORF">EVA_14990</name>
</gene>
<sequence>MEEYRIAAVLKADVSMFDFQQASFHSPKELEAYAAQAKALSLFETGVAGAGCETTLTLVTCSYEWKEARNILVAVKAEPER</sequence>
<evidence type="ECO:0000313" key="1">
    <source>
        <dbReference type="EMBL" id="EJW96903.1"/>
    </source>
</evidence>
<dbReference type="AlphaFoldDB" id="J9FQY0"/>
<name>J9FQY0_9ZZZZ</name>